<dbReference type="EMBL" id="MLJW01001650">
    <property type="protein sequence ID" value="OIQ77291.1"/>
    <property type="molecule type" value="Genomic_DNA"/>
</dbReference>
<dbReference type="PIRSF" id="PIRSF015957">
    <property type="entry name" value="UCP015957"/>
    <property type="match status" value="1"/>
</dbReference>
<dbReference type="InterPro" id="IPR036822">
    <property type="entry name" value="CutC-like_dom_sf"/>
</dbReference>
<evidence type="ECO:0000256" key="5">
    <source>
        <dbReference type="ARBA" id="ARBA00032523"/>
    </source>
</evidence>
<reference evidence="7" key="1">
    <citation type="submission" date="2016-10" db="EMBL/GenBank/DDBJ databases">
        <title>Sequence of Gallionella enrichment culture.</title>
        <authorList>
            <person name="Poehlein A."/>
            <person name="Muehling M."/>
            <person name="Daniel R."/>
        </authorList>
    </citation>
    <scope>NUCLEOTIDE SEQUENCE</scope>
</reference>
<evidence type="ECO:0000256" key="2">
    <source>
        <dbReference type="ARBA" id="ARBA00012553"/>
    </source>
</evidence>
<evidence type="ECO:0000256" key="6">
    <source>
        <dbReference type="ARBA" id="ARBA00047628"/>
    </source>
</evidence>
<dbReference type="EC" id="4.2.3.153" evidence="2"/>
<proteinExistence type="predicted"/>
<keyword evidence="3" id="KW-0456">Lyase</keyword>
<evidence type="ECO:0000256" key="1">
    <source>
        <dbReference type="ARBA" id="ARBA00003810"/>
    </source>
</evidence>
<sequence length="234" mass="24272">MTRLLASVTSVAEAQMAMEGGADIIDLKNPLEGALGALAPSAIERIVGFVAGRRTVSATIGDLPMQPSMMAEMVRKTAATGVDIVKIGLFGDTGHAQCIDAVAPLATAGIHVVAVLFADAWPDFGVLPHLAQAGFMGVMLDTADKKAGRLVDCLPEAALVRFLHSGKGLGLLTGLAGSLRLDDVPVLAPLAPDYLGFRGGLCHRGDRNAAFDPARMGGIARMLREYNSNAEKAA</sequence>
<gene>
    <name evidence="7" type="ORF">GALL_410170</name>
</gene>
<dbReference type="InterPro" id="IPR007565">
    <property type="entry name" value="4HFCP_synth"/>
</dbReference>
<keyword evidence="4" id="KW-0704">Schiff base</keyword>
<accession>A0A1J5QIH2</accession>
<evidence type="ECO:0000256" key="4">
    <source>
        <dbReference type="ARBA" id="ARBA00023270"/>
    </source>
</evidence>
<dbReference type="SUPFAM" id="SSF110395">
    <property type="entry name" value="CutC-like"/>
    <property type="match status" value="1"/>
</dbReference>
<comment type="function">
    <text evidence="1">Catalyzes the formation of 4-(hydroxymethyl)-2-furancarboxaldehyde phosphate (4-HFC-P) from two molecules of glyceraldehyde-3-P (GA-3-P).</text>
</comment>
<dbReference type="GO" id="GO:0016829">
    <property type="term" value="F:lyase activity"/>
    <property type="evidence" value="ECO:0007669"/>
    <property type="project" value="UniProtKB-KW"/>
</dbReference>
<dbReference type="AlphaFoldDB" id="A0A1J5QIH2"/>
<evidence type="ECO:0000313" key="7">
    <source>
        <dbReference type="EMBL" id="OIQ77291.1"/>
    </source>
</evidence>
<name>A0A1J5QIH2_9ZZZZ</name>
<organism evidence="7">
    <name type="scientific">mine drainage metagenome</name>
    <dbReference type="NCBI Taxonomy" id="410659"/>
    <lineage>
        <taxon>unclassified sequences</taxon>
        <taxon>metagenomes</taxon>
        <taxon>ecological metagenomes</taxon>
    </lineage>
</organism>
<protein>
    <recommendedName>
        <fullName evidence="2">(5-formylfuran-3-yl)methyl phosphate synthase</fullName>
        <ecNumber evidence="2">4.2.3.153</ecNumber>
    </recommendedName>
    <alternativeName>
        <fullName evidence="5">4-(hydroxymethyl)-2-furancarboxaldehyde-phosphate synthase</fullName>
    </alternativeName>
</protein>
<comment type="caution">
    <text evidence="7">The sequence shown here is derived from an EMBL/GenBank/DDBJ whole genome shotgun (WGS) entry which is preliminary data.</text>
</comment>
<dbReference type="Pfam" id="PF04476">
    <property type="entry name" value="4HFCP_synth"/>
    <property type="match status" value="1"/>
</dbReference>
<comment type="catalytic activity">
    <reaction evidence="6">
        <text>2 D-glyceraldehyde 3-phosphate = 4-(hydroxymethyl)-2-furancarboxaldehyde phosphate + phosphate + 2 H2O</text>
        <dbReference type="Rhea" id="RHEA:43536"/>
        <dbReference type="ChEBI" id="CHEBI:15377"/>
        <dbReference type="ChEBI" id="CHEBI:43474"/>
        <dbReference type="ChEBI" id="CHEBI:59776"/>
        <dbReference type="ChEBI" id="CHEBI:83407"/>
        <dbReference type="EC" id="4.2.3.153"/>
    </reaction>
</comment>
<evidence type="ECO:0000256" key="3">
    <source>
        <dbReference type="ARBA" id="ARBA00023239"/>
    </source>
</evidence>